<accession>A0A5S4VVN6</accession>
<dbReference type="EMBL" id="VSSR01000156">
    <property type="protein sequence ID" value="TYL69984.1"/>
    <property type="molecule type" value="Genomic_DNA"/>
</dbReference>
<dbReference type="OrthoDB" id="2065409at2"/>
<protein>
    <submittedName>
        <fullName evidence="2">Transposase family protein</fullName>
    </submittedName>
</protein>
<dbReference type="GO" id="GO:0015074">
    <property type="term" value="P:DNA integration"/>
    <property type="evidence" value="ECO:0007669"/>
    <property type="project" value="InterPro"/>
</dbReference>
<evidence type="ECO:0000313" key="2">
    <source>
        <dbReference type="EMBL" id="TYL69984.1"/>
    </source>
</evidence>
<evidence type="ECO:0000259" key="1">
    <source>
        <dbReference type="PROSITE" id="PS50994"/>
    </source>
</evidence>
<dbReference type="Proteomes" id="UP000324853">
    <property type="component" value="Unassembled WGS sequence"/>
</dbReference>
<keyword evidence="3" id="KW-1185">Reference proteome</keyword>
<dbReference type="PANTHER" id="PTHR35004">
    <property type="entry name" value="TRANSPOSASE RV3428C-RELATED"/>
    <property type="match status" value="1"/>
</dbReference>
<gene>
    <name evidence="2" type="ORF">FXB38_42135</name>
</gene>
<proteinExistence type="predicted"/>
<dbReference type="PANTHER" id="PTHR35004:SF8">
    <property type="entry name" value="TRANSPOSASE RV3428C-RELATED"/>
    <property type="match status" value="1"/>
</dbReference>
<name>A0A5S4VVN6_9BRAD</name>
<reference evidence="2 3" key="1">
    <citation type="submission" date="2019-08" db="EMBL/GenBank/DDBJ databases">
        <title>Bradyrhizobium hipponensis sp. nov., a rhizobium isolated from a Lupinus angustifolius root nodule in Tunisia.</title>
        <authorList>
            <person name="Off K."/>
            <person name="Rejili M."/>
            <person name="Mars M."/>
            <person name="Brachmann A."/>
            <person name="Marin M."/>
        </authorList>
    </citation>
    <scope>NUCLEOTIDE SEQUENCE [LARGE SCALE GENOMIC DNA]</scope>
    <source>
        <strain evidence="2 3">CTAW11</strain>
    </source>
</reference>
<dbReference type="InterPro" id="IPR001584">
    <property type="entry name" value="Integrase_cat-core"/>
</dbReference>
<organism evidence="2 3">
    <name type="scientific">Bradyrhizobium cytisi</name>
    <dbReference type="NCBI Taxonomy" id="515489"/>
    <lineage>
        <taxon>Bacteria</taxon>
        <taxon>Pseudomonadati</taxon>
        <taxon>Pseudomonadota</taxon>
        <taxon>Alphaproteobacteria</taxon>
        <taxon>Hyphomicrobiales</taxon>
        <taxon>Nitrobacteraceae</taxon>
        <taxon>Bradyrhizobium</taxon>
    </lineage>
</organism>
<dbReference type="PROSITE" id="PS50994">
    <property type="entry name" value="INTEGRASE"/>
    <property type="match status" value="1"/>
</dbReference>
<dbReference type="AlphaFoldDB" id="A0A5S4VVN6"/>
<comment type="caution">
    <text evidence="2">The sequence shown here is derived from an EMBL/GenBank/DDBJ whole genome shotgun (WGS) entry which is preliminary data.</text>
</comment>
<sequence>MAGHNAAYSFFGAPAQLLVPDNANVAVIKTCLYEPIVNRSYSDMAQHYHTAILAARPRHPTDKAKVEACVGIIERWRVGRLRNPTFYNLAERNDAIAEWLAKLNDGPVLRQYGRTRRQPFKEIDAPNLKPLPGEPWVHSECRRYEIE</sequence>
<feature type="domain" description="Integrase catalytic" evidence="1">
    <location>
        <begin position="1"/>
        <end position="127"/>
    </location>
</feature>
<evidence type="ECO:0000313" key="3">
    <source>
        <dbReference type="Proteomes" id="UP000324853"/>
    </source>
</evidence>